<dbReference type="Proteomes" id="UP001487740">
    <property type="component" value="Unassembled WGS sequence"/>
</dbReference>
<proteinExistence type="predicted"/>
<sequence>MIDSFETENEVVAVMEADVHINASSKESVPAAGQDYEPDVRSAIGASVRKLSRVSQEPGFKEEDVKDFQMYGPVPLEDRKDSMQGHHTRQLGHSLQGSTPALAAPRHATLHPCRAVTWPGRPH</sequence>
<evidence type="ECO:0000256" key="1">
    <source>
        <dbReference type="SAM" id="MobiDB-lite"/>
    </source>
</evidence>
<protein>
    <submittedName>
        <fullName evidence="2">Uncharacterized protein</fullName>
    </submittedName>
</protein>
<organism evidence="2 3">
    <name type="scientific">Scylla paramamosain</name>
    <name type="common">Mud crab</name>
    <dbReference type="NCBI Taxonomy" id="85552"/>
    <lineage>
        <taxon>Eukaryota</taxon>
        <taxon>Metazoa</taxon>
        <taxon>Ecdysozoa</taxon>
        <taxon>Arthropoda</taxon>
        <taxon>Crustacea</taxon>
        <taxon>Multicrustacea</taxon>
        <taxon>Malacostraca</taxon>
        <taxon>Eumalacostraca</taxon>
        <taxon>Eucarida</taxon>
        <taxon>Decapoda</taxon>
        <taxon>Pleocyemata</taxon>
        <taxon>Brachyura</taxon>
        <taxon>Eubrachyura</taxon>
        <taxon>Portunoidea</taxon>
        <taxon>Portunidae</taxon>
        <taxon>Portuninae</taxon>
        <taxon>Scylla</taxon>
    </lineage>
</organism>
<keyword evidence="3" id="KW-1185">Reference proteome</keyword>
<evidence type="ECO:0000313" key="3">
    <source>
        <dbReference type="Proteomes" id="UP001487740"/>
    </source>
</evidence>
<comment type="caution">
    <text evidence="2">The sequence shown here is derived from an EMBL/GenBank/DDBJ whole genome shotgun (WGS) entry which is preliminary data.</text>
</comment>
<accession>A0AAW0S9B0</accession>
<reference evidence="2 3" key="1">
    <citation type="submission" date="2023-03" db="EMBL/GenBank/DDBJ databases">
        <title>High-quality genome of Scylla paramamosain provides insights in environmental adaptation.</title>
        <authorList>
            <person name="Zhang L."/>
        </authorList>
    </citation>
    <scope>NUCLEOTIDE SEQUENCE [LARGE SCALE GENOMIC DNA]</scope>
    <source>
        <strain evidence="2">LZ_2023a</strain>
        <tissue evidence="2">Muscle</tissue>
    </source>
</reference>
<dbReference type="EMBL" id="JARAKH010006400">
    <property type="protein sequence ID" value="KAK8371863.1"/>
    <property type="molecule type" value="Genomic_DNA"/>
</dbReference>
<gene>
    <name evidence="2" type="ORF">O3P69_011850</name>
</gene>
<name>A0AAW0S9B0_SCYPA</name>
<evidence type="ECO:0000313" key="2">
    <source>
        <dbReference type="EMBL" id="KAK8371863.1"/>
    </source>
</evidence>
<dbReference type="AlphaFoldDB" id="A0AAW0S9B0"/>
<feature type="region of interest" description="Disordered" evidence="1">
    <location>
        <begin position="74"/>
        <end position="99"/>
    </location>
</feature>